<gene>
    <name evidence="2" type="ORF">MUN79_17115</name>
</gene>
<keyword evidence="3" id="KW-1185">Reference proteome</keyword>
<reference evidence="2" key="1">
    <citation type="submission" date="2022-04" db="EMBL/GenBank/DDBJ databases">
        <title>Hymenobacter sp. isolated from the air.</title>
        <authorList>
            <person name="Won M."/>
            <person name="Lee C.-M."/>
            <person name="Woen H.-Y."/>
            <person name="Kwon S.-W."/>
        </authorList>
    </citation>
    <scope>NUCLEOTIDE SEQUENCE</scope>
    <source>
        <strain evidence="2">5116S-3</strain>
    </source>
</reference>
<name>A0A8T9Q3K0_9BACT</name>
<proteinExistence type="predicted"/>
<evidence type="ECO:0000313" key="3">
    <source>
        <dbReference type="Proteomes" id="UP000831796"/>
    </source>
</evidence>
<organism evidence="2 3">
    <name type="scientific">Hymenobacter cellulosilyticus</name>
    <dbReference type="NCBI Taxonomy" id="2932248"/>
    <lineage>
        <taxon>Bacteria</taxon>
        <taxon>Pseudomonadati</taxon>
        <taxon>Bacteroidota</taxon>
        <taxon>Cytophagia</taxon>
        <taxon>Cytophagales</taxon>
        <taxon>Hymenobacteraceae</taxon>
        <taxon>Hymenobacter</taxon>
    </lineage>
</organism>
<protein>
    <submittedName>
        <fullName evidence="2">Uncharacterized protein</fullName>
    </submittedName>
</protein>
<feature type="compositionally biased region" description="Basic residues" evidence="1">
    <location>
        <begin position="91"/>
        <end position="101"/>
    </location>
</feature>
<dbReference type="AlphaFoldDB" id="A0A8T9Q3K0"/>
<sequence>MEFIDLDNELSTSAEVEVRFKEGCFYVRRGASNLVFDCQSRTVIDRALPWLPEAETSGFKPDFGQVKRHINNGYTPLLRIKRMGVNSPGPGHRKPQNHVAK</sequence>
<dbReference type="Proteomes" id="UP000831796">
    <property type="component" value="Chromosome"/>
</dbReference>
<dbReference type="RefSeq" id="WP_244673870.1">
    <property type="nucleotide sequence ID" value="NZ_CP095046.1"/>
</dbReference>
<feature type="region of interest" description="Disordered" evidence="1">
    <location>
        <begin position="82"/>
        <end position="101"/>
    </location>
</feature>
<evidence type="ECO:0000256" key="1">
    <source>
        <dbReference type="SAM" id="MobiDB-lite"/>
    </source>
</evidence>
<accession>A0A8T9Q3K0</accession>
<dbReference type="EMBL" id="CP095046">
    <property type="protein sequence ID" value="UOQ70448.1"/>
    <property type="molecule type" value="Genomic_DNA"/>
</dbReference>
<dbReference type="KEGG" id="hcu:MUN79_17115"/>
<evidence type="ECO:0000313" key="2">
    <source>
        <dbReference type="EMBL" id="UOQ70448.1"/>
    </source>
</evidence>